<feature type="compositionally biased region" description="Low complexity" evidence="1">
    <location>
        <begin position="53"/>
        <end position="83"/>
    </location>
</feature>
<gene>
    <name evidence="2" type="ORF">Vretimale_689</name>
</gene>
<feature type="region of interest" description="Disordered" evidence="1">
    <location>
        <begin position="1"/>
        <end position="135"/>
    </location>
</feature>
<proteinExistence type="predicted"/>
<accession>A0A8J4G191</accession>
<feature type="region of interest" description="Disordered" evidence="1">
    <location>
        <begin position="162"/>
        <end position="189"/>
    </location>
</feature>
<name>A0A8J4G191_9CHLO</name>
<sequence length="189" mass="20781">MVSLPESANGEVLRMPPPCWASQVSEPVGQSPRAAAFASESHRPGAPSPLPPQQQLVQQQQQQQQQQQLLMSQQQPQQQQERPLPQPLGISQMQPQQLQVGEALPTAGSCAWELSSSPWCPQQQQQQQQQEWHRLVSAATPASWVPKSSSAETASVLRVSETASFGRQRPDTIAARQVARPSHITHHTS</sequence>
<dbReference type="AlphaFoldDB" id="A0A8J4G191"/>
<dbReference type="Proteomes" id="UP000722791">
    <property type="component" value="Unassembled WGS sequence"/>
</dbReference>
<comment type="caution">
    <text evidence="2">The sequence shown here is derived from an EMBL/GenBank/DDBJ whole genome shotgun (WGS) entry which is preliminary data.</text>
</comment>
<evidence type="ECO:0000313" key="3">
    <source>
        <dbReference type="Proteomes" id="UP000722791"/>
    </source>
</evidence>
<reference evidence="2" key="1">
    <citation type="journal article" date="2021" name="Proc. Natl. Acad. Sci. U.S.A.">
        <title>Three genomes in the algal genus Volvox reveal the fate of a haploid sex-determining region after a transition to homothallism.</title>
        <authorList>
            <person name="Yamamoto K."/>
            <person name="Hamaji T."/>
            <person name="Kawai-Toyooka H."/>
            <person name="Matsuzaki R."/>
            <person name="Takahashi F."/>
            <person name="Nishimura Y."/>
            <person name="Kawachi M."/>
            <person name="Noguchi H."/>
            <person name="Minakuchi Y."/>
            <person name="Umen J.G."/>
            <person name="Toyoda A."/>
            <person name="Nozaki H."/>
        </authorList>
    </citation>
    <scope>NUCLEOTIDE SEQUENCE</scope>
    <source>
        <strain evidence="2">NIES-3785</strain>
    </source>
</reference>
<evidence type="ECO:0000256" key="1">
    <source>
        <dbReference type="SAM" id="MobiDB-lite"/>
    </source>
</evidence>
<evidence type="ECO:0000313" key="2">
    <source>
        <dbReference type="EMBL" id="GIL94502.1"/>
    </source>
</evidence>
<organism evidence="2 3">
    <name type="scientific">Volvox reticuliferus</name>
    <dbReference type="NCBI Taxonomy" id="1737510"/>
    <lineage>
        <taxon>Eukaryota</taxon>
        <taxon>Viridiplantae</taxon>
        <taxon>Chlorophyta</taxon>
        <taxon>core chlorophytes</taxon>
        <taxon>Chlorophyceae</taxon>
        <taxon>CS clade</taxon>
        <taxon>Chlamydomonadales</taxon>
        <taxon>Volvocaceae</taxon>
        <taxon>Volvox</taxon>
    </lineage>
</organism>
<protein>
    <submittedName>
        <fullName evidence="2">Uncharacterized protein</fullName>
    </submittedName>
</protein>
<dbReference type="EMBL" id="BNCQ01000001">
    <property type="protein sequence ID" value="GIL94502.1"/>
    <property type="molecule type" value="Genomic_DNA"/>
</dbReference>
<feature type="compositionally biased region" description="Polar residues" evidence="1">
    <location>
        <begin position="89"/>
        <end position="99"/>
    </location>
</feature>